<dbReference type="AlphaFoldDB" id="A0A556N7J4"/>
<name>A0A556N7J4_9FLAO</name>
<protein>
    <submittedName>
        <fullName evidence="1">Uncharacterized protein</fullName>
    </submittedName>
</protein>
<proteinExistence type="predicted"/>
<evidence type="ECO:0000313" key="2">
    <source>
        <dbReference type="Proteomes" id="UP000316008"/>
    </source>
</evidence>
<sequence length="140" mass="15786">MKRDLFKWTKSIAACVLFCSTAFSQEEHQLITTPQIKISYVRGDCDVETGKQAYQFAFLKIENLTNANLHAGFNIVVQYDEGCAGCNGSDESLYYVSLSPNQVYTASCGSDDKTKVYLRNPNFSGAWNFQELRIENLIVE</sequence>
<comment type="caution">
    <text evidence="1">The sequence shown here is derived from an EMBL/GenBank/DDBJ whole genome shotgun (WGS) entry which is preliminary data.</text>
</comment>
<dbReference type="RefSeq" id="WP_144331682.1">
    <property type="nucleotide sequence ID" value="NZ_VLPL01000001.1"/>
</dbReference>
<dbReference type="EMBL" id="VLPL01000001">
    <property type="protein sequence ID" value="TSJ48147.1"/>
    <property type="molecule type" value="Genomic_DNA"/>
</dbReference>
<evidence type="ECO:0000313" key="1">
    <source>
        <dbReference type="EMBL" id="TSJ48147.1"/>
    </source>
</evidence>
<accession>A0A556N7J4</accession>
<organism evidence="1 2">
    <name type="scientific">Fluviicola chungangensis</name>
    <dbReference type="NCBI Taxonomy" id="2597671"/>
    <lineage>
        <taxon>Bacteria</taxon>
        <taxon>Pseudomonadati</taxon>
        <taxon>Bacteroidota</taxon>
        <taxon>Flavobacteriia</taxon>
        <taxon>Flavobacteriales</taxon>
        <taxon>Crocinitomicaceae</taxon>
        <taxon>Fluviicola</taxon>
    </lineage>
</organism>
<keyword evidence="2" id="KW-1185">Reference proteome</keyword>
<reference evidence="1 2" key="1">
    <citation type="submission" date="2019-07" db="EMBL/GenBank/DDBJ databases">
        <authorList>
            <person name="Huq M.A."/>
        </authorList>
    </citation>
    <scope>NUCLEOTIDE SEQUENCE [LARGE SCALE GENOMIC DNA]</scope>
    <source>
        <strain evidence="1 2">MAH-3</strain>
    </source>
</reference>
<dbReference type="OrthoDB" id="9553468at2"/>
<dbReference type="Proteomes" id="UP000316008">
    <property type="component" value="Unassembled WGS sequence"/>
</dbReference>
<gene>
    <name evidence="1" type="ORF">FO442_03150</name>
</gene>